<dbReference type="GO" id="GO:0016020">
    <property type="term" value="C:membrane"/>
    <property type="evidence" value="ECO:0007669"/>
    <property type="project" value="UniProtKB-SubCell"/>
</dbReference>
<keyword evidence="5" id="KW-0808">Transferase</keyword>
<dbReference type="FunFam" id="3.80.10.10:FF:000400">
    <property type="entry name" value="Nuclear pore complex protein NUP107"/>
    <property type="match status" value="1"/>
</dbReference>
<keyword evidence="7" id="KW-0732">Signal</keyword>
<organism evidence="20 21">
    <name type="scientific">Ceratodon purpureus</name>
    <name type="common">Fire moss</name>
    <name type="synonym">Dicranum purpureum</name>
    <dbReference type="NCBI Taxonomy" id="3225"/>
    <lineage>
        <taxon>Eukaryota</taxon>
        <taxon>Viridiplantae</taxon>
        <taxon>Streptophyta</taxon>
        <taxon>Embryophyta</taxon>
        <taxon>Bryophyta</taxon>
        <taxon>Bryophytina</taxon>
        <taxon>Bryopsida</taxon>
        <taxon>Dicranidae</taxon>
        <taxon>Pseudoditrichales</taxon>
        <taxon>Ditrichaceae</taxon>
        <taxon>Ceratodon</taxon>
    </lineage>
</organism>
<dbReference type="InterPro" id="IPR021720">
    <property type="entry name" value="Malectin_dom"/>
</dbReference>
<dbReference type="PROSITE" id="PS00108">
    <property type="entry name" value="PROTEIN_KINASE_ST"/>
    <property type="match status" value="1"/>
</dbReference>
<dbReference type="Proteomes" id="UP000822688">
    <property type="component" value="Chromosome 11"/>
</dbReference>
<dbReference type="Pfam" id="PF00069">
    <property type="entry name" value="Pkinase"/>
    <property type="match status" value="1"/>
</dbReference>
<evidence type="ECO:0000256" key="11">
    <source>
        <dbReference type="ARBA" id="ARBA00022840"/>
    </source>
</evidence>
<keyword evidence="4" id="KW-0433">Leucine-rich repeat</keyword>
<dbReference type="PROSITE" id="PS00107">
    <property type="entry name" value="PROTEIN_KINASE_ATP"/>
    <property type="match status" value="1"/>
</dbReference>
<dbReference type="InterPro" id="IPR051824">
    <property type="entry name" value="LRR_Rcpt-Like_S/T_Kinase"/>
</dbReference>
<evidence type="ECO:0000256" key="3">
    <source>
        <dbReference type="ARBA" id="ARBA00022553"/>
    </source>
</evidence>
<keyword evidence="10" id="KW-0418">Kinase</keyword>
<dbReference type="AlphaFoldDB" id="A0A8T0G9I7"/>
<dbReference type="GO" id="GO:0005524">
    <property type="term" value="F:ATP binding"/>
    <property type="evidence" value="ECO:0007669"/>
    <property type="project" value="UniProtKB-UniRule"/>
</dbReference>
<evidence type="ECO:0000256" key="14">
    <source>
        <dbReference type="ARBA" id="ARBA00023170"/>
    </source>
</evidence>
<dbReference type="FunFam" id="3.30.200.20:FF:000952">
    <property type="entry name" value="Putative DUF26-domain protein kinase"/>
    <property type="match status" value="1"/>
</dbReference>
<evidence type="ECO:0000256" key="1">
    <source>
        <dbReference type="ARBA" id="ARBA00004167"/>
    </source>
</evidence>
<dbReference type="Gene3D" id="1.10.510.10">
    <property type="entry name" value="Transferase(Phosphotransferase) domain 1"/>
    <property type="match status" value="1"/>
</dbReference>
<protein>
    <recommendedName>
        <fullName evidence="19">Protein kinase domain-containing protein</fullName>
    </recommendedName>
</protein>
<evidence type="ECO:0000256" key="18">
    <source>
        <dbReference type="SAM" id="Phobius"/>
    </source>
</evidence>
<dbReference type="GO" id="GO:0004674">
    <property type="term" value="F:protein serine/threonine kinase activity"/>
    <property type="evidence" value="ECO:0007669"/>
    <property type="project" value="UniProtKB-KW"/>
</dbReference>
<dbReference type="Pfam" id="PF00560">
    <property type="entry name" value="LRR_1"/>
    <property type="match status" value="2"/>
</dbReference>
<proteinExistence type="predicted"/>
<feature type="domain" description="Protein kinase" evidence="19">
    <location>
        <begin position="692"/>
        <end position="970"/>
    </location>
</feature>
<dbReference type="Gene3D" id="2.60.120.430">
    <property type="entry name" value="Galactose-binding lectin"/>
    <property type="match status" value="1"/>
</dbReference>
<dbReference type="Gene3D" id="3.30.200.20">
    <property type="entry name" value="Phosphorylase Kinase, domain 1"/>
    <property type="match status" value="1"/>
</dbReference>
<dbReference type="OrthoDB" id="663146at2759"/>
<dbReference type="FunFam" id="3.80.10.10:FF:000383">
    <property type="entry name" value="Leucine-rich repeat receptor protein kinase EMS1"/>
    <property type="match status" value="1"/>
</dbReference>
<feature type="compositionally biased region" description="Low complexity" evidence="17">
    <location>
        <begin position="983"/>
        <end position="1004"/>
    </location>
</feature>
<dbReference type="InterPro" id="IPR017441">
    <property type="entry name" value="Protein_kinase_ATP_BS"/>
</dbReference>
<evidence type="ECO:0000256" key="15">
    <source>
        <dbReference type="ARBA" id="ARBA00023180"/>
    </source>
</evidence>
<dbReference type="SUPFAM" id="SSF52058">
    <property type="entry name" value="L domain-like"/>
    <property type="match status" value="1"/>
</dbReference>
<evidence type="ECO:0000256" key="16">
    <source>
        <dbReference type="PROSITE-ProRule" id="PRU10141"/>
    </source>
</evidence>
<evidence type="ECO:0000256" key="9">
    <source>
        <dbReference type="ARBA" id="ARBA00022741"/>
    </source>
</evidence>
<reference evidence="20 21" key="1">
    <citation type="submission" date="2020-06" db="EMBL/GenBank/DDBJ databases">
        <title>WGS assembly of Ceratodon purpureus strain R40.</title>
        <authorList>
            <person name="Carey S.B."/>
            <person name="Jenkins J."/>
            <person name="Shu S."/>
            <person name="Lovell J.T."/>
            <person name="Sreedasyam A."/>
            <person name="Maumus F."/>
            <person name="Tiley G.P."/>
            <person name="Fernandez-Pozo N."/>
            <person name="Barry K."/>
            <person name="Chen C."/>
            <person name="Wang M."/>
            <person name="Lipzen A."/>
            <person name="Daum C."/>
            <person name="Saski C.A."/>
            <person name="Payton A.C."/>
            <person name="Mcbreen J.C."/>
            <person name="Conrad R.E."/>
            <person name="Kollar L.M."/>
            <person name="Olsson S."/>
            <person name="Huttunen S."/>
            <person name="Landis J.B."/>
            <person name="Wickett N.J."/>
            <person name="Johnson M.G."/>
            <person name="Rensing S.A."/>
            <person name="Grimwood J."/>
            <person name="Schmutz J."/>
            <person name="Mcdaniel S.F."/>
        </authorList>
    </citation>
    <scope>NUCLEOTIDE SEQUENCE [LARGE SCALE GENOMIC DNA]</scope>
    <source>
        <strain evidence="20 21">R40</strain>
    </source>
</reference>
<comment type="caution">
    <text evidence="20">The sequence shown here is derived from an EMBL/GenBank/DDBJ whole genome shotgun (WGS) entry which is preliminary data.</text>
</comment>
<evidence type="ECO:0000256" key="8">
    <source>
        <dbReference type="ARBA" id="ARBA00022737"/>
    </source>
</evidence>
<dbReference type="CDD" id="cd14066">
    <property type="entry name" value="STKc_IRAK"/>
    <property type="match status" value="1"/>
</dbReference>
<evidence type="ECO:0000256" key="13">
    <source>
        <dbReference type="ARBA" id="ARBA00023136"/>
    </source>
</evidence>
<evidence type="ECO:0000256" key="7">
    <source>
        <dbReference type="ARBA" id="ARBA00022729"/>
    </source>
</evidence>
<dbReference type="PANTHER" id="PTHR48006:SF34">
    <property type="entry name" value="OS08G0203700 PROTEIN"/>
    <property type="match status" value="1"/>
</dbReference>
<keyword evidence="8" id="KW-0677">Repeat</keyword>
<dbReference type="Pfam" id="PF11721">
    <property type="entry name" value="Malectin"/>
    <property type="match status" value="1"/>
</dbReference>
<evidence type="ECO:0000256" key="10">
    <source>
        <dbReference type="ARBA" id="ARBA00022777"/>
    </source>
</evidence>
<dbReference type="FunFam" id="1.10.510.10:FF:000044">
    <property type="entry name" value="Putative LRR receptor-like serine/threonine-protein kinase"/>
    <property type="match status" value="1"/>
</dbReference>
<keyword evidence="3" id="KW-0597">Phosphoprotein</keyword>
<keyword evidence="14" id="KW-0675">Receptor</keyword>
<evidence type="ECO:0000256" key="12">
    <source>
        <dbReference type="ARBA" id="ARBA00022989"/>
    </source>
</evidence>
<evidence type="ECO:0000313" key="21">
    <source>
        <dbReference type="Proteomes" id="UP000822688"/>
    </source>
</evidence>
<feature type="binding site" evidence="16">
    <location>
        <position position="720"/>
    </location>
    <ligand>
        <name>ATP</name>
        <dbReference type="ChEBI" id="CHEBI:30616"/>
    </ligand>
</feature>
<keyword evidence="2" id="KW-0723">Serine/threonine-protein kinase</keyword>
<keyword evidence="6 18" id="KW-0812">Transmembrane</keyword>
<dbReference type="InterPro" id="IPR001611">
    <property type="entry name" value="Leu-rich_rpt"/>
</dbReference>
<dbReference type="SMART" id="SM00369">
    <property type="entry name" value="LRR_TYP"/>
    <property type="match status" value="6"/>
</dbReference>
<keyword evidence="9 16" id="KW-0547">Nucleotide-binding</keyword>
<dbReference type="PANTHER" id="PTHR48006">
    <property type="entry name" value="LEUCINE-RICH REPEAT-CONTAINING PROTEIN DDB_G0281931-RELATED"/>
    <property type="match status" value="1"/>
</dbReference>
<dbReference type="Pfam" id="PF13855">
    <property type="entry name" value="LRR_8"/>
    <property type="match status" value="1"/>
</dbReference>
<dbReference type="InterPro" id="IPR032675">
    <property type="entry name" value="LRR_dom_sf"/>
</dbReference>
<dbReference type="SUPFAM" id="SSF56112">
    <property type="entry name" value="Protein kinase-like (PK-like)"/>
    <property type="match status" value="1"/>
</dbReference>
<evidence type="ECO:0000256" key="5">
    <source>
        <dbReference type="ARBA" id="ARBA00022679"/>
    </source>
</evidence>
<dbReference type="InterPro" id="IPR008271">
    <property type="entry name" value="Ser/Thr_kinase_AS"/>
</dbReference>
<comment type="subcellular location">
    <subcellularLocation>
        <location evidence="1">Membrane</location>
        <topology evidence="1">Single-pass membrane protein</topology>
    </subcellularLocation>
</comment>
<evidence type="ECO:0000259" key="19">
    <source>
        <dbReference type="PROSITE" id="PS50011"/>
    </source>
</evidence>
<dbReference type="InterPro" id="IPR003591">
    <property type="entry name" value="Leu-rich_rpt_typical-subtyp"/>
</dbReference>
<keyword evidence="12 18" id="KW-1133">Transmembrane helix</keyword>
<keyword evidence="21" id="KW-1185">Reference proteome</keyword>
<keyword evidence="15" id="KW-0325">Glycoprotein</keyword>
<dbReference type="PROSITE" id="PS50011">
    <property type="entry name" value="PROTEIN_KINASE_DOM"/>
    <property type="match status" value="1"/>
</dbReference>
<dbReference type="InterPro" id="IPR000719">
    <property type="entry name" value="Prot_kinase_dom"/>
</dbReference>
<name>A0A8T0G9I7_CERPU</name>
<evidence type="ECO:0000313" key="20">
    <source>
        <dbReference type="EMBL" id="KAG0555761.1"/>
    </source>
</evidence>
<feature type="region of interest" description="Disordered" evidence="17">
    <location>
        <begin position="981"/>
        <end position="1037"/>
    </location>
</feature>
<accession>A0A8T0G9I7</accession>
<dbReference type="InterPro" id="IPR011009">
    <property type="entry name" value="Kinase-like_dom_sf"/>
</dbReference>
<keyword evidence="11 16" id="KW-0067">ATP-binding</keyword>
<sequence>MGPPREHLAKCGTITTRLWQPDDFPKVGPINVMVWLSRLFITIFSLQSFPCVVLQVAAQPSLDPTEAAILRNFTLAYHLENSVFPGSDPCQTWNPRNIKCDCYFQGSTVCRVSRLDFSLTGMAGPFPTELTKLAYLVSLQLFNNNLTGPLPPEIGQLTKLQSLSVGTNSLSGLIPRELANLQNLGLLHLDSNQLSGNIPTEIGSIKSLQQLWLSDNNLSGPIPDIFGNFSRLLEVRIHGNSLLRGPIPSSLFNNGFMESIYIGELSPGGALPTTLTTPLPNLSVLYLRNCQLTGSIPSSINILSGLQYLDLSFNNLSGEIPAELAGIATLKSLYLGNNSLTGSLPDGLGALRSLTDVDVSYNFLSGTLPSWADKLTPVVVSNYFTATTAANSPVQTQLSLLNCNNQKVPCERSAPGNMTSVAVRAGGKAYGKYQEDTATLGTSSFFASVNANWAVSSTGFVTGASFISLVSSDTPVSGTADPTLYQTGRTSLGSLHYYATDLETGVYNVVLSFAEIVYLRDNPLARRYFDIYLQGELVKKDFNIRQTAGGSFIAHDETFRAAVNNGVLDVHLFYAGKGTCCLPQPGNWSFGPLVSAISIDNVLNSGPGGPSPIPGGAATKKSKGVPVGVIVGIIVAALLLLLLCICLLCRLAVMRRQNRTTLRLEDQLEIQRFQVQPNLFSYAVLKAATRSFHPNNKLGEGGYGIVYKGVLADGTEVAVKTLSAKSYQGKQEFLNEAALITAVQHRSLVKLKGCCLERDHRILVYEYMENKSLHQTLFGAGRMPMDWATRFNIALGTARGLAYLHEESEVRVVHRDIKASNILLDRNFNPKIADFGMARLFEDHQSHVSTRVAGTLGYVAPEYAFLGQLTEKADVFSYGIVLLELVSGRFNIRPDILGEQAYLLEWAWKLMGEDKLLYLTDPKLAESLVEGEVLRVVHVALLCTQAVASTRPSMTRVVAMLLGDIDIPAVTSGPGFMAGLLDSSATPSTTPATTTSTTSSSTTGSGYGPRGRAESAPLIQLSETRMPGEVFTEMGPR</sequence>
<dbReference type="SMART" id="SM00220">
    <property type="entry name" value="S_TKc"/>
    <property type="match status" value="1"/>
</dbReference>
<gene>
    <name evidence="20" type="ORF">KC19_11G001600</name>
</gene>
<evidence type="ECO:0000256" key="6">
    <source>
        <dbReference type="ARBA" id="ARBA00022692"/>
    </source>
</evidence>
<evidence type="ECO:0000256" key="4">
    <source>
        <dbReference type="ARBA" id="ARBA00022614"/>
    </source>
</evidence>
<dbReference type="EMBL" id="CM026432">
    <property type="protein sequence ID" value="KAG0555761.1"/>
    <property type="molecule type" value="Genomic_DNA"/>
</dbReference>
<keyword evidence="13 18" id="KW-0472">Membrane</keyword>
<feature type="transmembrane region" description="Helical" evidence="18">
    <location>
        <begin position="629"/>
        <end position="653"/>
    </location>
</feature>
<dbReference type="Gene3D" id="3.80.10.10">
    <property type="entry name" value="Ribonuclease Inhibitor"/>
    <property type="match status" value="2"/>
</dbReference>
<evidence type="ECO:0000256" key="2">
    <source>
        <dbReference type="ARBA" id="ARBA00022527"/>
    </source>
</evidence>
<evidence type="ECO:0000256" key="17">
    <source>
        <dbReference type="SAM" id="MobiDB-lite"/>
    </source>
</evidence>